<organism evidence="9 10">
    <name type="scientific">Acetivibrio ethanolgignens</name>
    <dbReference type="NCBI Taxonomy" id="290052"/>
    <lineage>
        <taxon>Bacteria</taxon>
        <taxon>Bacillati</taxon>
        <taxon>Bacillota</taxon>
        <taxon>Clostridia</taxon>
        <taxon>Eubacteriales</taxon>
        <taxon>Oscillospiraceae</taxon>
        <taxon>Acetivibrio</taxon>
    </lineage>
</organism>
<dbReference type="CDD" id="cd07717">
    <property type="entry name" value="RNaseZ_ZiPD-like_MBL-fold"/>
    <property type="match status" value="1"/>
</dbReference>
<comment type="function">
    <text evidence="8">Zinc phosphodiesterase, which displays some tRNA 3'-processing endonuclease activity. Probably involved in tRNA maturation, by removing a 3'-trailer from precursor tRNA.</text>
</comment>
<feature type="binding site" evidence="8">
    <location>
        <position position="138"/>
    </location>
    <ligand>
        <name>Zn(2+)</name>
        <dbReference type="ChEBI" id="CHEBI:29105"/>
        <label>1</label>
        <note>catalytic</note>
    </ligand>
</feature>
<evidence type="ECO:0000256" key="8">
    <source>
        <dbReference type="HAMAP-Rule" id="MF_01818"/>
    </source>
</evidence>
<name>A0A0V8QDD0_9FIRM</name>
<dbReference type="Pfam" id="PF23023">
    <property type="entry name" value="Anti-Pycsar_Apyc1"/>
    <property type="match status" value="1"/>
</dbReference>
<proteinExistence type="inferred from homology"/>
<gene>
    <name evidence="8" type="primary">rnz</name>
    <name evidence="9" type="ORF">ASU35_12295</name>
</gene>
<reference evidence="9 10" key="1">
    <citation type="submission" date="2015-11" db="EMBL/GenBank/DDBJ databases">
        <title>Butyribacter intestini gen. nov., sp. nov., a butyric acid-producing bacterium of the family Lachnospiraceae isolated from the human faeces.</title>
        <authorList>
            <person name="Zou Y."/>
            <person name="Xue W."/>
            <person name="Luo G."/>
            <person name="Lv M."/>
        </authorList>
    </citation>
    <scope>NUCLEOTIDE SEQUENCE [LARGE SCALE GENOMIC DNA]</scope>
    <source>
        <strain evidence="9 10">ACET-33324</strain>
    </source>
</reference>
<comment type="cofactor">
    <cofactor evidence="8">
        <name>Zn(2+)</name>
        <dbReference type="ChEBI" id="CHEBI:29105"/>
    </cofactor>
    <text evidence="8">Binds 2 Zn(2+) ions.</text>
</comment>
<feature type="binding site" evidence="8">
    <location>
        <position position="61"/>
    </location>
    <ligand>
        <name>Zn(2+)</name>
        <dbReference type="ChEBI" id="CHEBI:29105"/>
        <label>1</label>
        <note>catalytic</note>
    </ligand>
</feature>
<keyword evidence="7 8" id="KW-0862">Zinc</keyword>
<evidence type="ECO:0000256" key="5">
    <source>
        <dbReference type="ARBA" id="ARBA00022759"/>
    </source>
</evidence>
<dbReference type="Proteomes" id="UP000054874">
    <property type="component" value="Unassembled WGS sequence"/>
</dbReference>
<protein>
    <recommendedName>
        <fullName evidence="8">Ribonuclease Z</fullName>
        <shortName evidence="8">RNase Z</shortName>
        <ecNumber evidence="8">3.1.26.11</ecNumber>
    </recommendedName>
    <alternativeName>
        <fullName evidence="8">tRNA 3 endonuclease</fullName>
    </alternativeName>
    <alternativeName>
        <fullName evidence="8">tRNase Z</fullName>
    </alternativeName>
</protein>
<keyword evidence="2 8" id="KW-0819">tRNA processing</keyword>
<feature type="binding site" evidence="8">
    <location>
        <position position="265"/>
    </location>
    <ligand>
        <name>Zn(2+)</name>
        <dbReference type="ChEBI" id="CHEBI:29105"/>
        <label>2</label>
        <note>catalytic</note>
    </ligand>
</feature>
<dbReference type="SUPFAM" id="SSF56281">
    <property type="entry name" value="Metallo-hydrolase/oxidoreductase"/>
    <property type="match status" value="1"/>
</dbReference>
<evidence type="ECO:0000256" key="1">
    <source>
        <dbReference type="ARBA" id="ARBA00011738"/>
    </source>
</evidence>
<evidence type="ECO:0000256" key="7">
    <source>
        <dbReference type="ARBA" id="ARBA00022833"/>
    </source>
</evidence>
<dbReference type="InterPro" id="IPR036866">
    <property type="entry name" value="RibonucZ/Hydroxyglut_hydro"/>
</dbReference>
<evidence type="ECO:0000256" key="3">
    <source>
        <dbReference type="ARBA" id="ARBA00022722"/>
    </source>
</evidence>
<evidence type="ECO:0000256" key="2">
    <source>
        <dbReference type="ARBA" id="ARBA00022694"/>
    </source>
</evidence>
<feature type="active site" description="Proton acceptor" evidence="8">
    <location>
        <position position="65"/>
    </location>
</feature>
<evidence type="ECO:0000313" key="10">
    <source>
        <dbReference type="Proteomes" id="UP000054874"/>
    </source>
</evidence>
<feature type="binding site" evidence="8">
    <location>
        <position position="63"/>
    </location>
    <ligand>
        <name>Zn(2+)</name>
        <dbReference type="ChEBI" id="CHEBI:29105"/>
        <label>1</label>
        <note>catalytic</note>
    </ligand>
</feature>
<dbReference type="NCBIfam" id="TIGR02651">
    <property type="entry name" value="RNase_Z"/>
    <property type="match status" value="1"/>
</dbReference>
<dbReference type="EMBL" id="LNAM01000166">
    <property type="protein sequence ID" value="KSV58584.1"/>
    <property type="molecule type" value="Genomic_DNA"/>
</dbReference>
<feature type="binding site" evidence="8">
    <location>
        <position position="206"/>
    </location>
    <ligand>
        <name>Zn(2+)</name>
        <dbReference type="ChEBI" id="CHEBI:29105"/>
        <label>1</label>
        <note>catalytic</note>
    </ligand>
</feature>
<comment type="caution">
    <text evidence="9">The sequence shown here is derived from an EMBL/GenBank/DDBJ whole genome shotgun (WGS) entry which is preliminary data.</text>
</comment>
<dbReference type="InterPro" id="IPR013471">
    <property type="entry name" value="RNase_Z/BN"/>
</dbReference>
<dbReference type="PANTHER" id="PTHR46018:SF2">
    <property type="entry name" value="ZINC PHOSPHODIESTERASE ELAC PROTEIN 1"/>
    <property type="match status" value="1"/>
</dbReference>
<accession>A0A0V8QDD0</accession>
<keyword evidence="10" id="KW-1185">Reference proteome</keyword>
<dbReference type="GO" id="GO:0008270">
    <property type="term" value="F:zinc ion binding"/>
    <property type="evidence" value="ECO:0007669"/>
    <property type="project" value="UniProtKB-UniRule"/>
</dbReference>
<dbReference type="Gene3D" id="3.60.15.10">
    <property type="entry name" value="Ribonuclease Z/Hydroxyacylglutathione hydrolase-like"/>
    <property type="match status" value="1"/>
</dbReference>
<evidence type="ECO:0000313" key="9">
    <source>
        <dbReference type="EMBL" id="KSV58584.1"/>
    </source>
</evidence>
<comment type="similarity">
    <text evidence="8">Belongs to the RNase Z family.</text>
</comment>
<dbReference type="GO" id="GO:0042781">
    <property type="term" value="F:3'-tRNA processing endoribonuclease activity"/>
    <property type="evidence" value="ECO:0007669"/>
    <property type="project" value="UniProtKB-UniRule"/>
</dbReference>
<evidence type="ECO:0000256" key="6">
    <source>
        <dbReference type="ARBA" id="ARBA00022801"/>
    </source>
</evidence>
<dbReference type="EC" id="3.1.26.11" evidence="8"/>
<dbReference type="PANTHER" id="PTHR46018">
    <property type="entry name" value="ZINC PHOSPHODIESTERASE ELAC PROTEIN 1"/>
    <property type="match status" value="1"/>
</dbReference>
<dbReference type="STRING" id="290052.ASU35_12295"/>
<sequence>MLDVCLLGTGGMMPLPGRWLTSLMTRLNGSSLLIDCGEGTQITIKEKGWSFHPIDTICFTHYHGDHISGLPGLLLSMGNADRTEPVTMIGPKGLEKVVNALRVIAPELPFELRFVELSGPSKLLEVNGYIIEAFRVNHNVTCYGYSILVPRAGRFDVEKAAENQVPRALWNRLQKGEEVEFEGKLYTQDMVLGPERKGIKLTYCTDTRPTQSIAEHAKDADLFICEGMYGEKEKAGKAREYKHMTFYEAAELGKKANVQKLWLTHYSPSLVRPEQYLKDMVKIFERAELGWDQRSVTLEFDKNE</sequence>
<comment type="catalytic activity">
    <reaction evidence="8">
        <text>Endonucleolytic cleavage of RNA, removing extra 3' nucleotides from tRNA precursor, generating 3' termini of tRNAs. A 3'-hydroxy group is left at the tRNA terminus and a 5'-phosphoryl group is left at the trailer molecule.</text>
        <dbReference type="EC" id="3.1.26.11"/>
    </reaction>
</comment>
<feature type="binding site" evidence="8">
    <location>
        <position position="206"/>
    </location>
    <ligand>
        <name>Zn(2+)</name>
        <dbReference type="ChEBI" id="CHEBI:29105"/>
        <label>2</label>
        <note>catalytic</note>
    </ligand>
</feature>
<dbReference type="NCBIfam" id="NF000801">
    <property type="entry name" value="PRK00055.1-3"/>
    <property type="match status" value="1"/>
</dbReference>
<dbReference type="HAMAP" id="MF_01818">
    <property type="entry name" value="RNase_Z_BN"/>
    <property type="match status" value="1"/>
</dbReference>
<feature type="binding site" evidence="8">
    <location>
        <position position="65"/>
    </location>
    <ligand>
        <name>Zn(2+)</name>
        <dbReference type="ChEBI" id="CHEBI:29105"/>
        <label>2</label>
        <note>catalytic</note>
    </ligand>
</feature>
<evidence type="ECO:0000256" key="4">
    <source>
        <dbReference type="ARBA" id="ARBA00022723"/>
    </source>
</evidence>
<keyword evidence="3 8" id="KW-0540">Nuclease</keyword>
<feature type="binding site" evidence="8">
    <location>
        <position position="66"/>
    </location>
    <ligand>
        <name>Zn(2+)</name>
        <dbReference type="ChEBI" id="CHEBI:29105"/>
        <label>2</label>
        <note>catalytic</note>
    </ligand>
</feature>
<dbReference type="OrthoDB" id="9800940at2"/>
<dbReference type="AlphaFoldDB" id="A0A0V8QDD0"/>
<keyword evidence="4 8" id="KW-0479">Metal-binding</keyword>
<keyword evidence="5 8" id="KW-0255">Endonuclease</keyword>
<comment type="subunit">
    <text evidence="1 8">Homodimer.</text>
</comment>
<dbReference type="RefSeq" id="WP_058353196.1">
    <property type="nucleotide sequence ID" value="NZ_CABMMD010000166.1"/>
</dbReference>
<keyword evidence="6 8" id="KW-0378">Hydrolase</keyword>